<name>A0A9P6MZC8_9FUNG</name>
<gene>
    <name evidence="2" type="ORF">BGZ80_007627</name>
</gene>
<evidence type="ECO:0000256" key="1">
    <source>
        <dbReference type="SAM" id="MobiDB-lite"/>
    </source>
</evidence>
<evidence type="ECO:0000313" key="2">
    <source>
        <dbReference type="EMBL" id="KAG0018036.1"/>
    </source>
</evidence>
<accession>A0A9P6MZC8</accession>
<comment type="caution">
    <text evidence="2">The sequence shown here is derived from an EMBL/GenBank/DDBJ whole genome shotgun (WGS) entry which is preliminary data.</text>
</comment>
<protein>
    <submittedName>
        <fullName evidence="2">Uncharacterized protein</fullName>
    </submittedName>
</protein>
<dbReference type="AlphaFoldDB" id="A0A9P6MZC8"/>
<organism evidence="2 3">
    <name type="scientific">Entomortierella chlamydospora</name>
    <dbReference type="NCBI Taxonomy" id="101097"/>
    <lineage>
        <taxon>Eukaryota</taxon>
        <taxon>Fungi</taxon>
        <taxon>Fungi incertae sedis</taxon>
        <taxon>Mucoromycota</taxon>
        <taxon>Mortierellomycotina</taxon>
        <taxon>Mortierellomycetes</taxon>
        <taxon>Mortierellales</taxon>
        <taxon>Mortierellaceae</taxon>
        <taxon>Entomortierella</taxon>
    </lineage>
</organism>
<proteinExistence type="predicted"/>
<feature type="compositionally biased region" description="Low complexity" evidence="1">
    <location>
        <begin position="1"/>
        <end position="18"/>
    </location>
</feature>
<keyword evidence="3" id="KW-1185">Reference proteome</keyword>
<sequence>MASPVTATKTTTKTSSRAETTKDALVTSERARCAANLELEEANRHRQPKPLPDGAYHFLARQWKAVDQVIENYKAKHPELGAVEMEELRVDPTPRVQNVYMQMKDDAEAPIEFSRQNFILKKGKTEDEMIAYMQRAFSLYTH</sequence>
<dbReference type="EMBL" id="JAAAID010000394">
    <property type="protein sequence ID" value="KAG0018036.1"/>
    <property type="molecule type" value="Genomic_DNA"/>
</dbReference>
<feature type="region of interest" description="Disordered" evidence="1">
    <location>
        <begin position="1"/>
        <end position="23"/>
    </location>
</feature>
<reference evidence="2" key="1">
    <citation type="journal article" date="2020" name="Fungal Divers.">
        <title>Resolving the Mortierellaceae phylogeny through synthesis of multi-gene phylogenetics and phylogenomics.</title>
        <authorList>
            <person name="Vandepol N."/>
            <person name="Liber J."/>
            <person name="Desiro A."/>
            <person name="Na H."/>
            <person name="Kennedy M."/>
            <person name="Barry K."/>
            <person name="Grigoriev I.V."/>
            <person name="Miller A.N."/>
            <person name="O'Donnell K."/>
            <person name="Stajich J.E."/>
            <person name="Bonito G."/>
        </authorList>
    </citation>
    <scope>NUCLEOTIDE SEQUENCE</scope>
    <source>
        <strain evidence="2">NRRL 2769</strain>
    </source>
</reference>
<evidence type="ECO:0000313" key="3">
    <source>
        <dbReference type="Proteomes" id="UP000703661"/>
    </source>
</evidence>
<dbReference type="Proteomes" id="UP000703661">
    <property type="component" value="Unassembled WGS sequence"/>
</dbReference>